<organism evidence="1 2">
    <name type="scientific">Segetibacter aerophilus</name>
    <dbReference type="NCBI Taxonomy" id="670293"/>
    <lineage>
        <taxon>Bacteria</taxon>
        <taxon>Pseudomonadati</taxon>
        <taxon>Bacteroidota</taxon>
        <taxon>Chitinophagia</taxon>
        <taxon>Chitinophagales</taxon>
        <taxon>Chitinophagaceae</taxon>
        <taxon>Segetibacter</taxon>
    </lineage>
</organism>
<dbReference type="InterPro" id="IPR008914">
    <property type="entry name" value="PEBP"/>
</dbReference>
<proteinExistence type="predicted"/>
<evidence type="ECO:0000313" key="2">
    <source>
        <dbReference type="Proteomes" id="UP000321513"/>
    </source>
</evidence>
<gene>
    <name evidence="1" type="ORF">SAE01_04990</name>
</gene>
<name>A0A512B7R1_9BACT</name>
<keyword evidence="2" id="KW-1185">Reference proteome</keyword>
<sequence length="151" mass="16913">MTIKSVFDHATEIPKNYTCFGPNVNPPLFIDEVPEEAKSLVLIFEDLNSAPLWTHWMLFNIPVTTTEIKEGEVPQGAVEGLANNHTHGYEGPCPKYFEGIHHYRYRLFALGIELDLPAASERDIVEQQMEGHVVAKADLEGICNSNSPMFA</sequence>
<dbReference type="Proteomes" id="UP000321513">
    <property type="component" value="Unassembled WGS sequence"/>
</dbReference>
<dbReference type="PANTHER" id="PTHR30289:SF1">
    <property type="entry name" value="PEBP (PHOSPHATIDYLETHANOLAMINE-BINDING PROTEIN) FAMILY PROTEIN"/>
    <property type="match status" value="1"/>
</dbReference>
<dbReference type="AlphaFoldDB" id="A0A512B7R1"/>
<dbReference type="Pfam" id="PF01161">
    <property type="entry name" value="PBP"/>
    <property type="match status" value="1"/>
</dbReference>
<dbReference type="InterPro" id="IPR005247">
    <property type="entry name" value="YbhB_YbcL/LppC-like"/>
</dbReference>
<dbReference type="InterPro" id="IPR036610">
    <property type="entry name" value="PEBP-like_sf"/>
</dbReference>
<dbReference type="RefSeq" id="WP_147201943.1">
    <property type="nucleotide sequence ID" value="NZ_BJYT01000001.1"/>
</dbReference>
<accession>A0A512B7R1</accession>
<comment type="caution">
    <text evidence="1">The sequence shown here is derived from an EMBL/GenBank/DDBJ whole genome shotgun (WGS) entry which is preliminary data.</text>
</comment>
<dbReference type="Gene3D" id="3.90.280.10">
    <property type="entry name" value="PEBP-like"/>
    <property type="match status" value="1"/>
</dbReference>
<dbReference type="PANTHER" id="PTHR30289">
    <property type="entry name" value="UNCHARACTERIZED PROTEIN YBCL-RELATED"/>
    <property type="match status" value="1"/>
</dbReference>
<dbReference type="EMBL" id="BJYT01000001">
    <property type="protein sequence ID" value="GEO08003.1"/>
    <property type="molecule type" value="Genomic_DNA"/>
</dbReference>
<evidence type="ECO:0008006" key="3">
    <source>
        <dbReference type="Google" id="ProtNLM"/>
    </source>
</evidence>
<evidence type="ECO:0000313" key="1">
    <source>
        <dbReference type="EMBL" id="GEO08003.1"/>
    </source>
</evidence>
<dbReference type="NCBIfam" id="TIGR00481">
    <property type="entry name" value="YbhB/YbcL family Raf kinase inhibitor-like protein"/>
    <property type="match status" value="1"/>
</dbReference>
<dbReference type="CDD" id="cd00865">
    <property type="entry name" value="PEBP_bact_arch"/>
    <property type="match status" value="1"/>
</dbReference>
<reference evidence="1 2" key="1">
    <citation type="submission" date="2019-07" db="EMBL/GenBank/DDBJ databases">
        <title>Whole genome shotgun sequence of Segetibacter aerophilus NBRC 106135.</title>
        <authorList>
            <person name="Hosoyama A."/>
            <person name="Uohara A."/>
            <person name="Ohji S."/>
            <person name="Ichikawa N."/>
        </authorList>
    </citation>
    <scope>NUCLEOTIDE SEQUENCE [LARGE SCALE GENOMIC DNA]</scope>
    <source>
        <strain evidence="1 2">NBRC 106135</strain>
    </source>
</reference>
<dbReference type="SUPFAM" id="SSF49777">
    <property type="entry name" value="PEBP-like"/>
    <property type="match status" value="1"/>
</dbReference>
<protein>
    <recommendedName>
        <fullName evidence="3">YbhB/YbcL family Raf kinase inhibitor-like protein</fullName>
    </recommendedName>
</protein>
<dbReference type="OrthoDB" id="9797506at2"/>